<feature type="transmembrane region" description="Helical" evidence="2">
    <location>
        <begin position="176"/>
        <end position="195"/>
    </location>
</feature>
<gene>
    <name evidence="3" type="ORF">RCL2_000736300</name>
</gene>
<evidence type="ECO:0000256" key="2">
    <source>
        <dbReference type="SAM" id="Phobius"/>
    </source>
</evidence>
<keyword evidence="2" id="KW-0472">Membrane</keyword>
<reference evidence="3" key="1">
    <citation type="submission" date="2019-10" db="EMBL/GenBank/DDBJ databases">
        <title>Conservation and host-specific expression of non-tandemly repeated heterogenous ribosome RNA gene in arbuscular mycorrhizal fungi.</title>
        <authorList>
            <person name="Maeda T."/>
            <person name="Kobayashi Y."/>
            <person name="Nakagawa T."/>
            <person name="Ezawa T."/>
            <person name="Yamaguchi K."/>
            <person name="Bino T."/>
            <person name="Nishimoto Y."/>
            <person name="Shigenobu S."/>
            <person name="Kawaguchi M."/>
        </authorList>
    </citation>
    <scope>NUCLEOTIDE SEQUENCE</scope>
    <source>
        <strain evidence="3">HR1</strain>
    </source>
</reference>
<evidence type="ECO:0000256" key="1">
    <source>
        <dbReference type="SAM" id="Coils"/>
    </source>
</evidence>
<keyword evidence="2" id="KW-0812">Transmembrane</keyword>
<dbReference type="OrthoDB" id="2376420at2759"/>
<feature type="coiled-coil region" evidence="1">
    <location>
        <begin position="903"/>
        <end position="930"/>
    </location>
</feature>
<proteinExistence type="predicted"/>
<dbReference type="Proteomes" id="UP000615446">
    <property type="component" value="Unassembled WGS sequence"/>
</dbReference>
<accession>A0A8H3L669</accession>
<name>A0A8H3L669_9GLOM</name>
<comment type="caution">
    <text evidence="3">The sequence shown here is derived from an EMBL/GenBank/DDBJ whole genome shotgun (WGS) entry which is preliminary data.</text>
</comment>
<evidence type="ECO:0000313" key="4">
    <source>
        <dbReference type="Proteomes" id="UP000615446"/>
    </source>
</evidence>
<evidence type="ECO:0000313" key="3">
    <source>
        <dbReference type="EMBL" id="GES80068.1"/>
    </source>
</evidence>
<feature type="transmembrane region" description="Helical" evidence="2">
    <location>
        <begin position="147"/>
        <end position="170"/>
    </location>
</feature>
<sequence length="1552" mass="180894">MSEEIDPMELRDRRLKVTREYRLKNLKKVADKNLALYKIAKKNTIQSTILSIACVVFGVIFIFLVKGSGVSKIVENSVAGVVSLLSFIGSIKSFITPSTDDDCIALKFSEVCPEYVDLSMKTTDEDDIRNTENTIERWCTYLQIMKSLYTIIIMFSSLLFIIFIILDFTLKETNVIPVNLAIIIFGAIALMGALINRYFLKRFTFTGDGGKDIERLINGINIHIKRNSARDLDQLISYYFHDKKSIETFWDVLLYVLKKVKKVIILFIRVLLKIMELLIKLLEISRLKKKKPDDNKLRTLIEELVAIKDADPKVAVASATINNHSNDITSWIWELFIVMENFGWKFQQNIDSKSESNMRKLMKKLSLKELVEIIQVSNNHRYQYELEAAKLTVDYSILRELQGAAKELLDVLNRGIKKINGSNKSSSKCDKLQTEFSKMSKMLEVINQKTENSIKSAKFDKIGKVLEMINRKTENSIDPTSEELELSVILVGMEDINKITEKVNKYSDPTPAQVDELYDNILEKLLELFNVSKNLKKITDPTLKLHGIEKELSKTSETLKEINQKIETPIEDMRYAKIVHNSSQRILDEIGDKLSELHRIKQDLIDKGKFDEKNDFNELPDKKVDENLFNIFIKMANESFRILEFLPNKVKKNLTTELDKLSEIRKIKEKTIEGTEDRSRRDSKDSDNHIEKILPEKLEEMGKGLSSILNNTIVTMRDEIKKKKEINKEPITEKFINEIQISDECFSTEFPTPDLLSKLSENLNNVEKKISKILNNAHATINVNLKTKKAKEFYETLKDSDALIQKMKIYKNNSAVLEPIKKLSKILEKVKKELNEYSKNYNNIKGLSKETEKELSKETEEELSNIRDFITTTVENIDPKTEKEKELIHHLKEKLSTTTIENIDDSKKNMKELSNIINTTIENIEEKEELSNIRNIITQTIKDIDPKTKKVKEFIDDLLKNINISAYIKKLSEEVEVKRNLSDIHITTTIEKINPKTEKAKEFISDFLKDSTPIKEKLFKKYNKEEEELSELPNKINIKIEQMNPKTKKAKEIIGEFLKDSKNFNYSVNPTPIKEKLIDLLGKVDEELTKTLKKINDFAPIKIEIFDKEEEEKLSEIFNETNKQINYSTDLVSIEKNLSDMINELKEKTSQKTENYKSLPTEERLGKLEKSQEVLKKLKELQEELKELKELQEELKELKVSEEGLNELKKLKEPEKLKKLEELEECKALHDGLNELNDELNELGELNDFYEKWLHFSKLNELDLYQDLMLKELKEIINLYITLGKLQNLKKEKRYQELNRRLEEFDEFTEFKELYELYKKINLEIYESTKKNYSTHLVKDKDFFPLLYENIHDAIVEVERQTKIEPKSCYIDYGKHFGNHLFRHLIRDAKKHGSYKEDNRKLIRCYYRLGELLFSDNDGVNALKKVTDLQHRKAKNIYDLYNKIPLAFNVFNDNILPIDMIGKIKTRYASIIFALSNEDVIYLIDAIEDRIAEQKGKKVKNKSENQNKLSRFFNCINKGEDESKSSQDESKKISATDHIDESEKNVMIRVDG</sequence>
<protein>
    <submittedName>
        <fullName evidence="3">Uncharacterized protein</fullName>
    </submittedName>
</protein>
<keyword evidence="2" id="KW-1133">Transmembrane helix</keyword>
<dbReference type="EMBL" id="BLAL01000047">
    <property type="protein sequence ID" value="GES80068.1"/>
    <property type="molecule type" value="Genomic_DNA"/>
</dbReference>
<organism evidence="3 4">
    <name type="scientific">Rhizophagus clarus</name>
    <dbReference type="NCBI Taxonomy" id="94130"/>
    <lineage>
        <taxon>Eukaryota</taxon>
        <taxon>Fungi</taxon>
        <taxon>Fungi incertae sedis</taxon>
        <taxon>Mucoromycota</taxon>
        <taxon>Glomeromycotina</taxon>
        <taxon>Glomeromycetes</taxon>
        <taxon>Glomerales</taxon>
        <taxon>Glomeraceae</taxon>
        <taxon>Rhizophagus</taxon>
    </lineage>
</organism>
<keyword evidence="1" id="KW-0175">Coiled coil</keyword>
<feature type="transmembrane region" description="Helical" evidence="2">
    <location>
        <begin position="45"/>
        <end position="65"/>
    </location>
</feature>
<feature type="coiled-coil region" evidence="1">
    <location>
        <begin position="820"/>
        <end position="854"/>
    </location>
</feature>
<feature type="coiled-coil region" evidence="1">
    <location>
        <begin position="1131"/>
        <end position="1246"/>
    </location>
</feature>